<proteinExistence type="inferred from homology"/>
<comment type="similarity">
    <text evidence="1">Belongs to the phD/YefM antitoxin family.</text>
</comment>
<dbReference type="AlphaFoldDB" id="A0A2M8F8S3"/>
<protein>
    <recommendedName>
        <fullName evidence="4">Antitoxin</fullName>
    </recommendedName>
</protein>
<dbReference type="Proteomes" id="UP000231456">
    <property type="component" value="Unassembled WGS sequence"/>
</dbReference>
<evidence type="ECO:0000256" key="1">
    <source>
        <dbReference type="ARBA" id="ARBA00009981"/>
    </source>
</evidence>
<name>A0A2M8F8S3_9BACT</name>
<dbReference type="InterPro" id="IPR036165">
    <property type="entry name" value="YefM-like_sf"/>
</dbReference>
<organism evidence="2 3">
    <name type="scientific">Candidatus Magasanikbacteria bacterium CG_4_9_14_0_2_um_filter_42_11</name>
    <dbReference type="NCBI Taxonomy" id="1974643"/>
    <lineage>
        <taxon>Bacteria</taxon>
        <taxon>Candidatus Magasanikiibacteriota</taxon>
    </lineage>
</organism>
<evidence type="ECO:0000313" key="3">
    <source>
        <dbReference type="Proteomes" id="UP000231456"/>
    </source>
</evidence>
<gene>
    <name evidence="2" type="ORF">CO030_04495</name>
</gene>
<reference evidence="3" key="1">
    <citation type="submission" date="2017-09" db="EMBL/GenBank/DDBJ databases">
        <title>Depth-based differentiation of microbial function through sediment-hosted aquifers and enrichment of novel symbionts in the deep terrestrial subsurface.</title>
        <authorList>
            <person name="Probst A.J."/>
            <person name="Ladd B."/>
            <person name="Jarett J.K."/>
            <person name="Geller-Mcgrath D.E."/>
            <person name="Sieber C.M.K."/>
            <person name="Emerson J.B."/>
            <person name="Anantharaman K."/>
            <person name="Thomas B.C."/>
            <person name="Malmstrom R."/>
            <person name="Stieglmeier M."/>
            <person name="Klingl A."/>
            <person name="Woyke T."/>
            <person name="Ryan C.M."/>
            <person name="Banfield J.F."/>
        </authorList>
    </citation>
    <scope>NUCLEOTIDE SEQUENCE [LARGE SCALE GENOMIC DNA]</scope>
</reference>
<accession>A0A2M8F8S3</accession>
<dbReference type="EMBL" id="PFRH01000140">
    <property type="protein sequence ID" value="PJC52122.1"/>
    <property type="molecule type" value="Genomic_DNA"/>
</dbReference>
<comment type="caution">
    <text evidence="2">The sequence shown here is derived from an EMBL/GenBank/DDBJ whole genome shotgun (WGS) entry which is preliminary data.</text>
</comment>
<evidence type="ECO:0000313" key="2">
    <source>
        <dbReference type="EMBL" id="PJC52122.1"/>
    </source>
</evidence>
<sequence>MNRIINTTQLQQKIGQVAKDVENNPYIVVNRGQARLVVLPYFDEGVEKIEEYFEDFSMRKNKKALQEVYKESLASGESDLRV</sequence>
<dbReference type="SUPFAM" id="SSF143120">
    <property type="entry name" value="YefM-like"/>
    <property type="match status" value="1"/>
</dbReference>
<evidence type="ECO:0008006" key="4">
    <source>
        <dbReference type="Google" id="ProtNLM"/>
    </source>
</evidence>